<evidence type="ECO:0000256" key="5">
    <source>
        <dbReference type="ARBA" id="ARBA00022692"/>
    </source>
</evidence>
<dbReference type="PROSITE" id="PS50850">
    <property type="entry name" value="MFS"/>
    <property type="match status" value="1"/>
</dbReference>
<feature type="transmembrane region" description="Helical" evidence="8">
    <location>
        <begin position="349"/>
        <end position="369"/>
    </location>
</feature>
<keyword evidence="3 8" id="KW-0813">Transport</keyword>
<keyword evidence="8" id="KW-0997">Cell inner membrane</keyword>
<gene>
    <name evidence="10" type="ORF">VE25_06220</name>
</gene>
<evidence type="ECO:0000256" key="8">
    <source>
        <dbReference type="RuleBase" id="RU365088"/>
    </source>
</evidence>
<evidence type="ECO:0000313" key="10">
    <source>
        <dbReference type="EMBL" id="KKB12527.1"/>
    </source>
</evidence>
<feature type="transmembrane region" description="Helical" evidence="8">
    <location>
        <begin position="54"/>
        <end position="71"/>
    </location>
</feature>
<feature type="transmembrane region" description="Helical" evidence="8">
    <location>
        <begin position="110"/>
        <end position="128"/>
    </location>
</feature>
<protein>
    <recommendedName>
        <fullName evidence="8">Bcr/CflA family efflux transporter</fullName>
    </recommendedName>
</protein>
<feature type="transmembrane region" description="Helical" evidence="8">
    <location>
        <begin position="219"/>
        <end position="248"/>
    </location>
</feature>
<reference evidence="10 11" key="1">
    <citation type="submission" date="2015-03" db="EMBL/GenBank/DDBJ databases">
        <authorList>
            <person name="Hassan Y.I."/>
            <person name="Lepp D."/>
            <person name="Li X.-Z."/>
            <person name="Zhou T."/>
        </authorList>
    </citation>
    <scope>NUCLEOTIDE SEQUENCE [LARGE SCALE GENOMIC DNA]</scope>
    <source>
        <strain evidence="10 11">BD-c194</strain>
    </source>
</reference>
<dbReference type="InterPro" id="IPR020846">
    <property type="entry name" value="MFS_dom"/>
</dbReference>
<dbReference type="GO" id="GO:0005886">
    <property type="term" value="C:plasma membrane"/>
    <property type="evidence" value="ECO:0007669"/>
    <property type="project" value="UniProtKB-SubCell"/>
</dbReference>
<evidence type="ECO:0000313" key="11">
    <source>
        <dbReference type="Proteomes" id="UP000033632"/>
    </source>
</evidence>
<keyword evidence="4" id="KW-1003">Cell membrane</keyword>
<organism evidence="10 11">
    <name type="scientific">Devosia geojensis</name>
    <dbReference type="NCBI Taxonomy" id="443610"/>
    <lineage>
        <taxon>Bacteria</taxon>
        <taxon>Pseudomonadati</taxon>
        <taxon>Pseudomonadota</taxon>
        <taxon>Alphaproteobacteria</taxon>
        <taxon>Hyphomicrobiales</taxon>
        <taxon>Devosiaceae</taxon>
        <taxon>Devosia</taxon>
    </lineage>
</organism>
<dbReference type="EMBL" id="JZEX01000061">
    <property type="protein sequence ID" value="KKB12527.1"/>
    <property type="molecule type" value="Genomic_DNA"/>
</dbReference>
<comment type="caution">
    <text evidence="10">The sequence shown here is derived from an EMBL/GenBank/DDBJ whole genome shotgun (WGS) entry which is preliminary data.</text>
</comment>
<evidence type="ECO:0000256" key="3">
    <source>
        <dbReference type="ARBA" id="ARBA00022448"/>
    </source>
</evidence>
<feature type="transmembrane region" description="Helical" evidence="8">
    <location>
        <begin position="375"/>
        <end position="396"/>
    </location>
</feature>
<dbReference type="Gene3D" id="1.20.1720.10">
    <property type="entry name" value="Multidrug resistance protein D"/>
    <property type="match status" value="1"/>
</dbReference>
<comment type="similarity">
    <text evidence="2 8">Belongs to the major facilitator superfamily. Bcr/CmlA family.</text>
</comment>
<feature type="transmembrane region" description="Helical" evidence="8">
    <location>
        <begin position="83"/>
        <end position="104"/>
    </location>
</feature>
<feature type="transmembrane region" description="Helical" evidence="8">
    <location>
        <begin position="311"/>
        <end position="337"/>
    </location>
</feature>
<proteinExistence type="inferred from homology"/>
<dbReference type="Pfam" id="PF07690">
    <property type="entry name" value="MFS_1"/>
    <property type="match status" value="1"/>
</dbReference>
<keyword evidence="7 8" id="KW-0472">Membrane</keyword>
<comment type="subcellular location">
    <subcellularLocation>
        <location evidence="8">Cell inner membrane</location>
        <topology evidence="8">Multi-pass membrane protein</topology>
    </subcellularLocation>
    <subcellularLocation>
        <location evidence="1">Cell membrane</location>
        <topology evidence="1">Multi-pass membrane protein</topology>
    </subcellularLocation>
</comment>
<dbReference type="InterPro" id="IPR011701">
    <property type="entry name" value="MFS"/>
</dbReference>
<dbReference type="GO" id="GO:0042910">
    <property type="term" value="F:xenobiotic transmembrane transporter activity"/>
    <property type="evidence" value="ECO:0007669"/>
    <property type="project" value="InterPro"/>
</dbReference>
<evidence type="ECO:0000259" key="9">
    <source>
        <dbReference type="PROSITE" id="PS50850"/>
    </source>
</evidence>
<comment type="caution">
    <text evidence="8">Lacks conserved residue(s) required for the propagation of feature annotation.</text>
</comment>
<dbReference type="InterPro" id="IPR036259">
    <property type="entry name" value="MFS_trans_sf"/>
</dbReference>
<feature type="domain" description="Major facilitator superfamily (MFS) profile" evidence="9">
    <location>
        <begin position="16"/>
        <end position="406"/>
    </location>
</feature>
<dbReference type="InterPro" id="IPR004812">
    <property type="entry name" value="Efflux_drug-R_Bcr/CmlA"/>
</dbReference>
<dbReference type="PATRIC" id="fig|443610.3.peg.3797"/>
<feature type="transmembrane region" description="Helical" evidence="8">
    <location>
        <begin position="285"/>
        <end position="305"/>
    </location>
</feature>
<dbReference type="SUPFAM" id="SSF103473">
    <property type="entry name" value="MFS general substrate transporter"/>
    <property type="match status" value="1"/>
</dbReference>
<sequence length="408" mass="42051">MTASSLANTIHHGPWLTALLSLLLGFASISTDLYLPALPTMSVALGADRGTLELTVSSYLLGFSLGQLFWGPVSDRYGRKLPLLCGLAIFIAGAAGCALSTGAWRLVGWRVVQALGASAAFVIGRAMVRDLFDRNDAARMLSTLMMIMGIAPLLGPTIGAQILAISSWQYISWSLVGMRAVTFAAVCRLAEPLPPARREHGALLGKFATYLEHLRNPALMLYAGILGFSAAGLFAYVAGSAFVFIQFYGLSAEVYGLVFASSIVGIMLANAVNRRLLPRYGSDRLMLAGAICGGVAAFFVALLAWTGWGGMAAFLVALWFFVAMGGMIGANAVAGGLTSVVKGTGSASALLGCAQYGGGMIGAGLVSALSQGTPAPLGLVVLMSSLAAGACAIAIARRLLAEGATAPT</sequence>
<dbReference type="STRING" id="443610.VE25_06220"/>
<feature type="transmembrane region" description="Helical" evidence="8">
    <location>
        <begin position="254"/>
        <end position="273"/>
    </location>
</feature>
<accession>A0A0F5FWI9</accession>
<evidence type="ECO:0000256" key="7">
    <source>
        <dbReference type="ARBA" id="ARBA00023136"/>
    </source>
</evidence>
<dbReference type="NCBIfam" id="TIGR00710">
    <property type="entry name" value="efflux_Bcr_CflA"/>
    <property type="match status" value="1"/>
</dbReference>
<keyword evidence="11" id="KW-1185">Reference proteome</keyword>
<dbReference type="Proteomes" id="UP000033632">
    <property type="component" value="Unassembled WGS sequence"/>
</dbReference>
<dbReference type="GO" id="GO:1990961">
    <property type="term" value="P:xenobiotic detoxification by transmembrane export across the plasma membrane"/>
    <property type="evidence" value="ECO:0007669"/>
    <property type="project" value="InterPro"/>
</dbReference>
<evidence type="ECO:0000256" key="2">
    <source>
        <dbReference type="ARBA" id="ARBA00006236"/>
    </source>
</evidence>
<evidence type="ECO:0000256" key="6">
    <source>
        <dbReference type="ARBA" id="ARBA00022989"/>
    </source>
</evidence>
<name>A0A0F5FWI9_9HYPH</name>
<dbReference type="PANTHER" id="PTHR23502:SF132">
    <property type="entry name" value="POLYAMINE TRANSPORTER 2-RELATED"/>
    <property type="match status" value="1"/>
</dbReference>
<feature type="transmembrane region" description="Helical" evidence="8">
    <location>
        <begin position="140"/>
        <end position="164"/>
    </location>
</feature>
<dbReference type="AlphaFoldDB" id="A0A0F5FWI9"/>
<keyword evidence="6 8" id="KW-1133">Transmembrane helix</keyword>
<dbReference type="PANTHER" id="PTHR23502">
    <property type="entry name" value="MAJOR FACILITATOR SUPERFAMILY"/>
    <property type="match status" value="1"/>
</dbReference>
<dbReference type="CDD" id="cd17320">
    <property type="entry name" value="MFS_MdfA_MDR_like"/>
    <property type="match status" value="1"/>
</dbReference>
<dbReference type="RefSeq" id="WP_046107737.1">
    <property type="nucleotide sequence ID" value="NZ_JZEX01000061.1"/>
</dbReference>
<evidence type="ECO:0000256" key="4">
    <source>
        <dbReference type="ARBA" id="ARBA00022475"/>
    </source>
</evidence>
<keyword evidence="5 8" id="KW-0812">Transmembrane</keyword>
<evidence type="ECO:0000256" key="1">
    <source>
        <dbReference type="ARBA" id="ARBA00004651"/>
    </source>
</evidence>
<dbReference type="OrthoDB" id="9800416at2"/>